<dbReference type="CDD" id="cd18787">
    <property type="entry name" value="SF2_C_DEAD"/>
    <property type="match status" value="1"/>
</dbReference>
<evidence type="ECO:0000259" key="9">
    <source>
        <dbReference type="PROSITE" id="PS51194"/>
    </source>
</evidence>
<evidence type="ECO:0000259" key="8">
    <source>
        <dbReference type="PROSITE" id="PS51192"/>
    </source>
</evidence>
<dbReference type="PROSITE" id="PS51195">
    <property type="entry name" value="Q_MOTIF"/>
    <property type="match status" value="1"/>
</dbReference>
<dbReference type="PANTHER" id="PTHR47959">
    <property type="entry name" value="ATP-DEPENDENT RNA HELICASE RHLE-RELATED"/>
    <property type="match status" value="1"/>
</dbReference>
<evidence type="ECO:0000256" key="7">
    <source>
        <dbReference type="RuleBase" id="RU000492"/>
    </source>
</evidence>
<dbReference type="InterPro" id="IPR050079">
    <property type="entry name" value="DEAD_box_RNA_helicase"/>
</dbReference>
<dbReference type="PROSITE" id="PS00039">
    <property type="entry name" value="DEAD_ATP_HELICASE"/>
    <property type="match status" value="1"/>
</dbReference>
<dbReference type="PANTHER" id="PTHR47959:SF13">
    <property type="entry name" value="ATP-DEPENDENT RNA HELICASE RHLE"/>
    <property type="match status" value="1"/>
</dbReference>
<sequence length="380" mass="42656">MSFSSFGLSPFLLKALSETNYEKPTPIQEIAIPAILTGKDVLGIAPTGSGKTASYVLPILTQLSKAEKAKNRHIQSLILVPTRELAIQVEEVFKEFARSFPEPQKVKAVYGGVSINPQMKAMMGVSVLIATPGRLIELAESNAIQLGALKSLVLDEADKLLNLDFQEELKRILGWIPKKRQNLLFSATLNDKVSEITQLVLHDPIVLKIEKEEDSIDLIQQTAYRVSDDRKGPLLRYLIRSRKMKQVLVFTSSTFKADQVVEKLRKNNIDAQAIHSKKSQDARTRVMRNFKAGHLKVMVATDLIARGIDIEFLPFVINYELPRSPKDFVHRIGRTGRAEATGEALTFVSPEDEHHFKIIQKKMGKQVPFEETDQLDLNGF</sequence>
<dbReference type="GO" id="GO:0005829">
    <property type="term" value="C:cytosol"/>
    <property type="evidence" value="ECO:0007669"/>
    <property type="project" value="TreeGrafter"/>
</dbReference>
<feature type="domain" description="Helicase C-terminal" evidence="9">
    <location>
        <begin position="233"/>
        <end position="380"/>
    </location>
</feature>
<dbReference type="InterPro" id="IPR027417">
    <property type="entry name" value="P-loop_NTPase"/>
</dbReference>
<evidence type="ECO:0000256" key="1">
    <source>
        <dbReference type="ARBA" id="ARBA00022741"/>
    </source>
</evidence>
<evidence type="ECO:0000256" key="4">
    <source>
        <dbReference type="ARBA" id="ARBA00022840"/>
    </source>
</evidence>
<feature type="domain" description="Helicase ATP-binding" evidence="8">
    <location>
        <begin position="32"/>
        <end position="207"/>
    </location>
</feature>
<protein>
    <submittedName>
        <fullName evidence="11">DEAD/DEAH box helicase</fullName>
    </submittedName>
</protein>
<keyword evidence="4 7" id="KW-0067">ATP-binding</keyword>
<comment type="similarity">
    <text evidence="5 7">Belongs to the DEAD box helicase family.</text>
</comment>
<dbReference type="SUPFAM" id="SSF52540">
    <property type="entry name" value="P-loop containing nucleoside triphosphate hydrolases"/>
    <property type="match status" value="1"/>
</dbReference>
<dbReference type="InterPro" id="IPR014001">
    <property type="entry name" value="Helicase_ATP-bd"/>
</dbReference>
<proteinExistence type="inferred from homology"/>
<dbReference type="InterPro" id="IPR044742">
    <property type="entry name" value="DEAD/DEAH_RhlB"/>
</dbReference>
<feature type="short sequence motif" description="Q motif" evidence="6">
    <location>
        <begin position="1"/>
        <end position="29"/>
    </location>
</feature>
<dbReference type="GO" id="GO:0016787">
    <property type="term" value="F:hydrolase activity"/>
    <property type="evidence" value="ECO:0007669"/>
    <property type="project" value="UniProtKB-KW"/>
</dbReference>
<keyword evidence="1 7" id="KW-0547">Nucleotide-binding</keyword>
<dbReference type="PROSITE" id="PS51194">
    <property type="entry name" value="HELICASE_CTER"/>
    <property type="match status" value="1"/>
</dbReference>
<dbReference type="Gene3D" id="3.40.50.300">
    <property type="entry name" value="P-loop containing nucleotide triphosphate hydrolases"/>
    <property type="match status" value="2"/>
</dbReference>
<dbReference type="InterPro" id="IPR011545">
    <property type="entry name" value="DEAD/DEAH_box_helicase_dom"/>
</dbReference>
<dbReference type="Proteomes" id="UP000316008">
    <property type="component" value="Unassembled WGS sequence"/>
</dbReference>
<dbReference type="GO" id="GO:0003676">
    <property type="term" value="F:nucleic acid binding"/>
    <property type="evidence" value="ECO:0007669"/>
    <property type="project" value="InterPro"/>
</dbReference>
<evidence type="ECO:0000256" key="5">
    <source>
        <dbReference type="ARBA" id="ARBA00038437"/>
    </source>
</evidence>
<dbReference type="EMBL" id="VLPL01000003">
    <property type="protein sequence ID" value="TSJ45726.1"/>
    <property type="molecule type" value="Genomic_DNA"/>
</dbReference>
<gene>
    <name evidence="11" type="ORF">FO442_08230</name>
</gene>
<accession>A0A556N0N3</accession>
<evidence type="ECO:0000256" key="6">
    <source>
        <dbReference type="PROSITE-ProRule" id="PRU00552"/>
    </source>
</evidence>
<dbReference type="OrthoDB" id="9785240at2"/>
<keyword evidence="2 7" id="KW-0378">Hydrolase</keyword>
<keyword evidence="12" id="KW-1185">Reference proteome</keyword>
<dbReference type="InterPro" id="IPR014014">
    <property type="entry name" value="RNA_helicase_DEAD_Q_motif"/>
</dbReference>
<dbReference type="InterPro" id="IPR001650">
    <property type="entry name" value="Helicase_C-like"/>
</dbReference>
<dbReference type="SMART" id="SM00487">
    <property type="entry name" value="DEXDc"/>
    <property type="match status" value="1"/>
</dbReference>
<evidence type="ECO:0000259" key="10">
    <source>
        <dbReference type="PROSITE" id="PS51195"/>
    </source>
</evidence>
<dbReference type="Pfam" id="PF00270">
    <property type="entry name" value="DEAD"/>
    <property type="match status" value="1"/>
</dbReference>
<dbReference type="AlphaFoldDB" id="A0A556N0N3"/>
<evidence type="ECO:0000256" key="3">
    <source>
        <dbReference type="ARBA" id="ARBA00022806"/>
    </source>
</evidence>
<name>A0A556N0N3_9FLAO</name>
<evidence type="ECO:0000256" key="2">
    <source>
        <dbReference type="ARBA" id="ARBA00022801"/>
    </source>
</evidence>
<dbReference type="GO" id="GO:0003724">
    <property type="term" value="F:RNA helicase activity"/>
    <property type="evidence" value="ECO:0007669"/>
    <property type="project" value="InterPro"/>
</dbReference>
<keyword evidence="3 7" id="KW-0347">Helicase</keyword>
<dbReference type="Pfam" id="PF00271">
    <property type="entry name" value="Helicase_C"/>
    <property type="match status" value="1"/>
</dbReference>
<dbReference type="CDD" id="cd00268">
    <property type="entry name" value="DEADc"/>
    <property type="match status" value="1"/>
</dbReference>
<dbReference type="GO" id="GO:0005524">
    <property type="term" value="F:ATP binding"/>
    <property type="evidence" value="ECO:0007669"/>
    <property type="project" value="UniProtKB-KW"/>
</dbReference>
<dbReference type="RefSeq" id="WP_144332682.1">
    <property type="nucleotide sequence ID" value="NZ_VLPL01000003.1"/>
</dbReference>
<dbReference type="SMART" id="SM00490">
    <property type="entry name" value="HELICc"/>
    <property type="match status" value="1"/>
</dbReference>
<feature type="domain" description="DEAD-box RNA helicase Q" evidence="10">
    <location>
        <begin position="1"/>
        <end position="29"/>
    </location>
</feature>
<comment type="caution">
    <text evidence="11">The sequence shown here is derived from an EMBL/GenBank/DDBJ whole genome shotgun (WGS) entry which is preliminary data.</text>
</comment>
<evidence type="ECO:0000313" key="12">
    <source>
        <dbReference type="Proteomes" id="UP000316008"/>
    </source>
</evidence>
<dbReference type="PROSITE" id="PS51192">
    <property type="entry name" value="HELICASE_ATP_BIND_1"/>
    <property type="match status" value="1"/>
</dbReference>
<evidence type="ECO:0000313" key="11">
    <source>
        <dbReference type="EMBL" id="TSJ45726.1"/>
    </source>
</evidence>
<dbReference type="InterPro" id="IPR000629">
    <property type="entry name" value="RNA-helicase_DEAD-box_CS"/>
</dbReference>
<organism evidence="11 12">
    <name type="scientific">Fluviicola chungangensis</name>
    <dbReference type="NCBI Taxonomy" id="2597671"/>
    <lineage>
        <taxon>Bacteria</taxon>
        <taxon>Pseudomonadati</taxon>
        <taxon>Bacteroidota</taxon>
        <taxon>Flavobacteriia</taxon>
        <taxon>Flavobacteriales</taxon>
        <taxon>Crocinitomicaceae</taxon>
        <taxon>Fluviicola</taxon>
    </lineage>
</organism>
<reference evidence="11 12" key="1">
    <citation type="submission" date="2019-07" db="EMBL/GenBank/DDBJ databases">
        <authorList>
            <person name="Huq M.A."/>
        </authorList>
    </citation>
    <scope>NUCLEOTIDE SEQUENCE [LARGE SCALE GENOMIC DNA]</scope>
    <source>
        <strain evidence="11 12">MAH-3</strain>
    </source>
</reference>